<dbReference type="AlphaFoldDB" id="A0A8J8T1F8"/>
<organism evidence="1 2">
    <name type="scientific">Halteria grandinella</name>
    <dbReference type="NCBI Taxonomy" id="5974"/>
    <lineage>
        <taxon>Eukaryota</taxon>
        <taxon>Sar</taxon>
        <taxon>Alveolata</taxon>
        <taxon>Ciliophora</taxon>
        <taxon>Intramacronucleata</taxon>
        <taxon>Spirotrichea</taxon>
        <taxon>Stichotrichia</taxon>
        <taxon>Sporadotrichida</taxon>
        <taxon>Halteriidae</taxon>
        <taxon>Halteria</taxon>
    </lineage>
</organism>
<protein>
    <submittedName>
        <fullName evidence="1">Uncharacterized protein</fullName>
    </submittedName>
</protein>
<gene>
    <name evidence="1" type="ORF">FGO68_gene5830</name>
</gene>
<dbReference type="Proteomes" id="UP000785679">
    <property type="component" value="Unassembled WGS sequence"/>
</dbReference>
<keyword evidence="2" id="KW-1185">Reference proteome</keyword>
<evidence type="ECO:0000313" key="1">
    <source>
        <dbReference type="EMBL" id="TNV78649.1"/>
    </source>
</evidence>
<evidence type="ECO:0000313" key="2">
    <source>
        <dbReference type="Proteomes" id="UP000785679"/>
    </source>
</evidence>
<name>A0A8J8T1F8_HALGN</name>
<proteinExistence type="predicted"/>
<reference evidence="1" key="1">
    <citation type="submission" date="2019-06" db="EMBL/GenBank/DDBJ databases">
        <authorList>
            <person name="Zheng W."/>
        </authorList>
    </citation>
    <scope>NUCLEOTIDE SEQUENCE</scope>
    <source>
        <strain evidence="1">QDHG01</strain>
    </source>
</reference>
<accession>A0A8J8T1F8</accession>
<sequence length="106" mass="12328">MQKWWQVLARHSVQNLGAYSLNCWALRARSFIFGDALNRNHFENAGFLPSLTEPHIQTNQRKLNYNNRLMQAKTTDSTQVPCIQQDSLDPIQCDTPGKKVRARQHY</sequence>
<dbReference type="EMBL" id="RRYP01010045">
    <property type="protein sequence ID" value="TNV78649.1"/>
    <property type="molecule type" value="Genomic_DNA"/>
</dbReference>
<comment type="caution">
    <text evidence="1">The sequence shown here is derived from an EMBL/GenBank/DDBJ whole genome shotgun (WGS) entry which is preliminary data.</text>
</comment>